<dbReference type="AlphaFoldDB" id="X6PCU9"/>
<dbReference type="EMBL" id="ASPP01001170">
    <property type="protein sequence ID" value="ETO35913.1"/>
    <property type="molecule type" value="Genomic_DNA"/>
</dbReference>
<reference evidence="1 2" key="1">
    <citation type="journal article" date="2013" name="Curr. Biol.">
        <title>The Genome of the Foraminiferan Reticulomyxa filosa.</title>
        <authorList>
            <person name="Glockner G."/>
            <person name="Hulsmann N."/>
            <person name="Schleicher M."/>
            <person name="Noegel A.A."/>
            <person name="Eichinger L."/>
            <person name="Gallinger C."/>
            <person name="Pawlowski J."/>
            <person name="Sierra R."/>
            <person name="Euteneuer U."/>
            <person name="Pillet L."/>
            <person name="Moustafa A."/>
            <person name="Platzer M."/>
            <person name="Groth M."/>
            <person name="Szafranski K."/>
            <person name="Schliwa M."/>
        </authorList>
    </citation>
    <scope>NUCLEOTIDE SEQUENCE [LARGE SCALE GENOMIC DNA]</scope>
</reference>
<dbReference type="Pfam" id="PF10127">
    <property type="entry name" value="RlaP"/>
    <property type="match status" value="1"/>
</dbReference>
<accession>X6PCU9</accession>
<name>X6PCU9_RETFI</name>
<dbReference type="Proteomes" id="UP000023152">
    <property type="component" value="Unassembled WGS sequence"/>
</dbReference>
<evidence type="ECO:0000313" key="1">
    <source>
        <dbReference type="EMBL" id="ETO35913.1"/>
    </source>
</evidence>
<organism evidence="1 2">
    <name type="scientific">Reticulomyxa filosa</name>
    <dbReference type="NCBI Taxonomy" id="46433"/>
    <lineage>
        <taxon>Eukaryota</taxon>
        <taxon>Sar</taxon>
        <taxon>Rhizaria</taxon>
        <taxon>Retaria</taxon>
        <taxon>Foraminifera</taxon>
        <taxon>Monothalamids</taxon>
        <taxon>Reticulomyxidae</taxon>
        <taxon>Reticulomyxa</taxon>
    </lineage>
</organism>
<gene>
    <name evidence="1" type="ORF">RFI_01148</name>
</gene>
<sequence>MSLTKTIDEILSLLETTNKNEHQLYEEREDKVITTEKKNETRETSSNYVLSNDYNFKHDFDFDTVRDFLLQQKQELEKEYQMKIIYMVERSSRVWGTSHPKSDFDVKAIMCYSPRQYYSPTKERMWEFKRVFGPRSKQSQVGANLDLELTCIDILNLGSGIFKNDPNIFEIFHSPVIYWMDSKITPIRSIIDDVYNWRRLAAHYSSWAYSNLRQFTDNKKKRMREKPLKTTFAVLRGILCCEYLLTYETHATIPLFLPFLIDHSKILDWFKIKDLAKEALADLKSGATDFTLRTLPLKEQLEFMCKELDQQLDSKKNCGPSAPTPKQKLLLDEIVFNLIENN</sequence>
<evidence type="ECO:0000313" key="2">
    <source>
        <dbReference type="Proteomes" id="UP000023152"/>
    </source>
</evidence>
<dbReference type="InterPro" id="IPR018775">
    <property type="entry name" value="RlaP"/>
</dbReference>
<proteinExistence type="predicted"/>
<comment type="caution">
    <text evidence="1">The sequence shown here is derived from an EMBL/GenBank/DDBJ whole genome shotgun (WGS) entry which is preliminary data.</text>
</comment>
<protein>
    <submittedName>
        <fullName evidence="1">Putative Cytosolic Protein</fullName>
    </submittedName>
</protein>
<keyword evidence="2" id="KW-1185">Reference proteome</keyword>